<dbReference type="Proteomes" id="UP000293036">
    <property type="component" value="Unassembled WGS sequence"/>
</dbReference>
<comment type="catalytic activity">
    <reaction evidence="15 16">
        <text>shikimate + ATP = 3-phosphoshikimate + ADP + H(+)</text>
        <dbReference type="Rhea" id="RHEA:13121"/>
        <dbReference type="ChEBI" id="CHEBI:15378"/>
        <dbReference type="ChEBI" id="CHEBI:30616"/>
        <dbReference type="ChEBI" id="CHEBI:36208"/>
        <dbReference type="ChEBI" id="CHEBI:145989"/>
        <dbReference type="ChEBI" id="CHEBI:456216"/>
        <dbReference type="EC" id="2.7.1.71"/>
    </reaction>
</comment>
<keyword evidence="7 16" id="KW-0808">Transferase</keyword>
<gene>
    <name evidence="17 20" type="primary">aroB</name>
    <name evidence="16" type="synonym">aroK</name>
    <name evidence="20" type="ORF">EZJ44_03175</name>
</gene>
<dbReference type="AlphaFoldDB" id="A0A4Q9V362"/>
<keyword evidence="10 16" id="KW-0067">ATP-binding</keyword>
<dbReference type="Gene3D" id="1.20.1090.10">
    <property type="entry name" value="Dehydroquinate synthase-like - alpha domain"/>
    <property type="match status" value="1"/>
</dbReference>
<keyword evidence="17" id="KW-0479">Metal-binding</keyword>
<keyword evidence="8 17" id="KW-0547">Nucleotide-binding</keyword>
<dbReference type="PRINTS" id="PR01100">
    <property type="entry name" value="SHIKIMTKNASE"/>
</dbReference>
<dbReference type="NCBIfam" id="TIGR01357">
    <property type="entry name" value="aroB"/>
    <property type="match status" value="1"/>
</dbReference>
<evidence type="ECO:0000256" key="5">
    <source>
        <dbReference type="ARBA" id="ARBA00022490"/>
    </source>
</evidence>
<keyword evidence="11 17" id="KW-0520">NAD</keyword>
<keyword evidence="6 17" id="KW-0028">Amino-acid biosynthesis</keyword>
<comment type="caution">
    <text evidence="20">The sequence shown here is derived from an EMBL/GenBank/DDBJ whole genome shotgun (WGS) entry which is preliminary data.</text>
</comment>
<name>A0A4Q9V362_9ACTO</name>
<evidence type="ECO:0000256" key="16">
    <source>
        <dbReference type="HAMAP-Rule" id="MF_00109"/>
    </source>
</evidence>
<dbReference type="InterPro" id="IPR023000">
    <property type="entry name" value="Shikimate_kinase_CS"/>
</dbReference>
<keyword evidence="17" id="KW-0862">Zinc</keyword>
<dbReference type="InterPro" id="IPR031322">
    <property type="entry name" value="Shikimate/glucono_kinase"/>
</dbReference>
<evidence type="ECO:0000256" key="2">
    <source>
        <dbReference type="ARBA" id="ARBA00001911"/>
    </source>
</evidence>
<dbReference type="InterPro" id="IPR030960">
    <property type="entry name" value="DHQS/DOIS_N"/>
</dbReference>
<protein>
    <recommendedName>
        <fullName evidence="16 17">Multifunctional fusion protein</fullName>
    </recommendedName>
    <domain>
        <recommendedName>
            <fullName evidence="16">Shikimate kinase</fullName>
            <shortName evidence="16">SK</shortName>
            <ecNumber evidence="16">2.7.1.71</ecNumber>
        </recommendedName>
    </domain>
    <domain>
        <recommendedName>
            <fullName evidence="17">3-dehydroquinate synthase</fullName>
            <shortName evidence="17">DHQS</shortName>
            <ecNumber evidence="17">4.2.3.4</ecNumber>
        </recommendedName>
    </domain>
</protein>
<comment type="caution">
    <text evidence="17">Lacks conserved residue(s) required for the propagation of feature annotation.</text>
</comment>
<comment type="function">
    <text evidence="16">Catalyzes the specific phosphorylation of the 3-hydroxyl group of shikimic acid using ATP as a cosubstrate.</text>
</comment>
<evidence type="ECO:0000256" key="14">
    <source>
        <dbReference type="ARBA" id="ARBA00023268"/>
    </source>
</evidence>
<feature type="binding site" evidence="17">
    <location>
        <position position="412"/>
    </location>
    <ligand>
        <name>Zn(2+)</name>
        <dbReference type="ChEBI" id="CHEBI:29105"/>
    </ligand>
</feature>
<dbReference type="InterPro" id="IPR050071">
    <property type="entry name" value="Dehydroquinate_synthase"/>
</dbReference>
<evidence type="ECO:0000313" key="21">
    <source>
        <dbReference type="Proteomes" id="UP000293036"/>
    </source>
</evidence>
<feature type="domain" description="3-dehydroquinate synthase N-terminal" evidence="18">
    <location>
        <begin position="233"/>
        <end position="343"/>
    </location>
</feature>
<evidence type="ECO:0000256" key="7">
    <source>
        <dbReference type="ARBA" id="ARBA00022679"/>
    </source>
</evidence>
<keyword evidence="12 17" id="KW-0057">Aromatic amino acid biosynthesis</keyword>
<dbReference type="HAMAP" id="MF_00109">
    <property type="entry name" value="Shikimate_kinase"/>
    <property type="match status" value="1"/>
</dbReference>
<dbReference type="GO" id="GO:0003856">
    <property type="term" value="F:3-dehydroquinate synthase activity"/>
    <property type="evidence" value="ECO:0007669"/>
    <property type="project" value="UniProtKB-UniRule"/>
</dbReference>
<evidence type="ECO:0000256" key="15">
    <source>
        <dbReference type="ARBA" id="ARBA00048567"/>
    </source>
</evidence>
<evidence type="ECO:0000256" key="6">
    <source>
        <dbReference type="ARBA" id="ARBA00022605"/>
    </source>
</evidence>
<evidence type="ECO:0000259" key="19">
    <source>
        <dbReference type="Pfam" id="PF24621"/>
    </source>
</evidence>
<feature type="binding site" evidence="16">
    <location>
        <position position="136"/>
    </location>
    <ligand>
        <name>substrate</name>
    </ligand>
</feature>
<comment type="function">
    <text evidence="17">Catalyzes the conversion of 3-deoxy-D-arabino-heptulosonate 7-phosphate (DAHP) to dehydroquinate (DHQ).</text>
</comment>
<comment type="cofactor">
    <cofactor evidence="16">
        <name>Mg(2+)</name>
        <dbReference type="ChEBI" id="CHEBI:18420"/>
    </cofactor>
    <text evidence="16">Binds 1 Mg(2+) ion per subunit.</text>
</comment>
<dbReference type="Pfam" id="PF01761">
    <property type="entry name" value="DHQ_synthase"/>
    <property type="match status" value="1"/>
</dbReference>
<dbReference type="PANTHER" id="PTHR43622">
    <property type="entry name" value="3-DEHYDROQUINATE SYNTHASE"/>
    <property type="match status" value="1"/>
</dbReference>
<evidence type="ECO:0000256" key="13">
    <source>
        <dbReference type="ARBA" id="ARBA00023239"/>
    </source>
</evidence>
<keyword evidence="14" id="KW-0511">Multifunctional enzyme</keyword>
<dbReference type="Gene3D" id="3.40.50.300">
    <property type="entry name" value="P-loop containing nucleotide triphosphate hydrolases"/>
    <property type="match status" value="1"/>
</dbReference>
<feature type="binding site" evidence="16">
    <location>
        <position position="80"/>
    </location>
    <ligand>
        <name>substrate</name>
    </ligand>
</feature>
<dbReference type="GO" id="GO:0008652">
    <property type="term" value="P:amino acid biosynthetic process"/>
    <property type="evidence" value="ECO:0007669"/>
    <property type="project" value="UniProtKB-KW"/>
</dbReference>
<dbReference type="InterPro" id="IPR027417">
    <property type="entry name" value="P-loop_NTPase"/>
</dbReference>
<dbReference type="PANTHER" id="PTHR43622:SF7">
    <property type="entry name" value="3-DEHYDROQUINATE SYNTHASE, CHLOROPLASTIC"/>
    <property type="match status" value="1"/>
</dbReference>
<dbReference type="GO" id="GO:0004765">
    <property type="term" value="F:shikimate kinase activity"/>
    <property type="evidence" value="ECO:0007669"/>
    <property type="project" value="UniProtKB-UniRule"/>
</dbReference>
<feature type="binding site" evidence="17">
    <location>
        <begin position="294"/>
        <end position="295"/>
    </location>
    <ligand>
        <name>NAD(+)</name>
        <dbReference type="ChEBI" id="CHEBI:57540"/>
    </ligand>
</feature>
<reference evidence="20 21" key="1">
    <citation type="submission" date="2019-02" db="EMBL/GenBank/DDBJ databases">
        <title>Arcanobacterium bovis sp. nov., isolated from the milk of a cow with mastitis.</title>
        <authorList>
            <person name="Sammra O."/>
            <person name="Foster G."/>
            <person name="Hassan A."/>
            <person name="Alssahen M."/>
            <person name="Laemmler C."/>
            <person name="Borowiak M."/>
            <person name="Malorny B."/>
            <person name="Abdulmawjood A."/>
        </authorList>
    </citation>
    <scope>NUCLEOTIDE SEQUENCE [LARGE SCALE GENOMIC DNA]</scope>
    <source>
        <strain evidence="20 21">C605018/01/1</strain>
    </source>
</reference>
<keyword evidence="5 17" id="KW-0963">Cytoplasm</keyword>
<feature type="binding site" evidence="17">
    <location>
        <begin position="270"/>
        <end position="274"/>
    </location>
    <ligand>
        <name>NAD(+)</name>
        <dbReference type="ChEBI" id="CHEBI:57540"/>
    </ligand>
</feature>
<dbReference type="EC" id="2.7.1.71" evidence="16"/>
<evidence type="ECO:0000256" key="4">
    <source>
        <dbReference type="ARBA" id="ARBA00004842"/>
    </source>
</evidence>
<accession>A0A4Q9V362</accession>
<feature type="binding site" evidence="16">
    <location>
        <begin position="12"/>
        <end position="17"/>
    </location>
    <ligand>
        <name>ATP</name>
        <dbReference type="ChEBI" id="CHEBI:30616"/>
    </ligand>
</feature>
<feature type="binding site" evidence="16">
    <location>
        <position position="58"/>
    </location>
    <ligand>
        <name>substrate</name>
    </ligand>
</feature>
<feature type="domain" description="3-dehydroquinate synthase C-terminal" evidence="19">
    <location>
        <begin position="346"/>
        <end position="488"/>
    </location>
</feature>
<dbReference type="EMBL" id="SJDT01000002">
    <property type="protein sequence ID" value="TBW22912.1"/>
    <property type="molecule type" value="Genomic_DNA"/>
</dbReference>
<evidence type="ECO:0000256" key="10">
    <source>
        <dbReference type="ARBA" id="ARBA00022840"/>
    </source>
</evidence>
<dbReference type="CDD" id="cd00464">
    <property type="entry name" value="SK"/>
    <property type="match status" value="1"/>
</dbReference>
<dbReference type="EC" id="4.2.3.4" evidence="17"/>
<comment type="similarity">
    <text evidence="16">Belongs to the shikimate kinase family.</text>
</comment>
<comment type="cofactor">
    <cofactor evidence="2 17">
        <name>NAD(+)</name>
        <dbReference type="ChEBI" id="CHEBI:57540"/>
    </cofactor>
</comment>
<comment type="catalytic activity">
    <reaction evidence="1 17">
        <text>7-phospho-2-dehydro-3-deoxy-D-arabino-heptonate = 3-dehydroquinate + phosphate</text>
        <dbReference type="Rhea" id="RHEA:21968"/>
        <dbReference type="ChEBI" id="CHEBI:32364"/>
        <dbReference type="ChEBI" id="CHEBI:43474"/>
        <dbReference type="ChEBI" id="CHEBI:58394"/>
        <dbReference type="EC" id="4.2.3.4"/>
    </reaction>
</comment>
<evidence type="ECO:0000256" key="9">
    <source>
        <dbReference type="ARBA" id="ARBA00022777"/>
    </source>
</evidence>
<feature type="binding site" evidence="16">
    <location>
        <position position="16"/>
    </location>
    <ligand>
        <name>Mg(2+)</name>
        <dbReference type="ChEBI" id="CHEBI:18420"/>
    </ligand>
</feature>
<comment type="pathway">
    <text evidence="3 17">Metabolic intermediate biosynthesis; chorismate biosynthesis; chorismate from D-erythrose 4-phosphate and phosphoenolpyruvate: step 2/7.</text>
</comment>
<evidence type="ECO:0000256" key="3">
    <source>
        <dbReference type="ARBA" id="ARBA00004661"/>
    </source>
</evidence>
<dbReference type="GO" id="GO:0009423">
    <property type="term" value="P:chorismate biosynthetic process"/>
    <property type="evidence" value="ECO:0007669"/>
    <property type="project" value="UniProtKB-UniRule"/>
</dbReference>
<dbReference type="SUPFAM" id="SSF56796">
    <property type="entry name" value="Dehydroquinate synthase-like"/>
    <property type="match status" value="1"/>
</dbReference>
<sequence length="526" mass="56689">MAPRAILIGMPGAGKSTVGRLLAERLRVPFVDSDALIRKETKRNISDIFTEDGEIVFRQIEARIIQNALQDFTGVLSLGGGAVLDATTRQALASMSVLLIDASDDVLIERITNSRTVRPLLQSDPVAGIRRLRKDRMAIYQSLASHTFCSDSKPVAHVVDEVYRVLTEPERIVQVAGEHPYDVHIGAHLVPRLLSQASSFASVMVVCAPDVIILGKKVCHTLQDMGTPACLFEVPRAEDAKEIDVLAKAWDFAGENHIGRDGVVVGIGGGATTDLAGFIAATWLRGVAVIHMPTTLLAMVDAAVGGKTGINTRHGKNLVGSFYPPYSVLCDVECLDTLPYQDLLAGFGEIIKCGFIADIEILNTIAKFGKTVVSAQHPALISLIEMAVAVKARVVGEDLKESGLREILNYGHTLAHSIELAENYRYRHGYAVAIGCVFAAALAEAEGIAAPGFTDFHRNAFASVGLPVEYSHTDAKELLASMYSDKKVRANQLRFVVLADIAQPQILVEPSEQSLEFAFAKIGITA</sequence>
<dbReference type="GO" id="GO:0005524">
    <property type="term" value="F:ATP binding"/>
    <property type="evidence" value="ECO:0007669"/>
    <property type="project" value="UniProtKB-UniRule"/>
</dbReference>
<evidence type="ECO:0000313" key="20">
    <source>
        <dbReference type="EMBL" id="TBW22912.1"/>
    </source>
</evidence>
<evidence type="ECO:0000256" key="1">
    <source>
        <dbReference type="ARBA" id="ARBA00001393"/>
    </source>
</evidence>
<comment type="cofactor">
    <cofactor evidence="17">
        <name>Co(2+)</name>
        <dbReference type="ChEBI" id="CHEBI:48828"/>
    </cofactor>
    <cofactor evidence="17">
        <name>Zn(2+)</name>
        <dbReference type="ChEBI" id="CHEBI:29105"/>
    </cofactor>
    <text evidence="17">Binds 1 divalent metal cation per subunit. Can use either Co(2+) or Zn(2+).</text>
</comment>
<evidence type="ECO:0000259" key="18">
    <source>
        <dbReference type="Pfam" id="PF01761"/>
    </source>
</evidence>
<keyword evidence="17" id="KW-0170">Cobalt</keyword>
<dbReference type="Pfam" id="PF01202">
    <property type="entry name" value="SKI"/>
    <property type="match status" value="1"/>
</dbReference>
<dbReference type="InterPro" id="IPR016037">
    <property type="entry name" value="DHQ_synth_AroB"/>
</dbReference>
<feature type="binding site" evidence="17">
    <location>
        <position position="349"/>
    </location>
    <ligand>
        <name>Zn(2+)</name>
        <dbReference type="ChEBI" id="CHEBI:29105"/>
    </ligand>
</feature>
<keyword evidence="16" id="KW-0460">Magnesium</keyword>
<comment type="subunit">
    <text evidence="16">Monomer.</text>
</comment>
<dbReference type="PROSITE" id="PS01128">
    <property type="entry name" value="SHIKIMATE_KINASE"/>
    <property type="match status" value="1"/>
</dbReference>
<dbReference type="HAMAP" id="MF_00110">
    <property type="entry name" value="DHQ_synthase"/>
    <property type="match status" value="1"/>
</dbReference>
<dbReference type="InterPro" id="IPR000623">
    <property type="entry name" value="Shikimate_kinase/TSH1"/>
</dbReference>
<dbReference type="CDD" id="cd08195">
    <property type="entry name" value="DHQS"/>
    <property type="match status" value="1"/>
</dbReference>
<dbReference type="GO" id="GO:0000287">
    <property type="term" value="F:magnesium ion binding"/>
    <property type="evidence" value="ECO:0007669"/>
    <property type="project" value="UniProtKB-UniRule"/>
</dbReference>
<feature type="binding site" evidence="17">
    <location>
        <position position="428"/>
    </location>
    <ligand>
        <name>Zn(2+)</name>
        <dbReference type="ChEBI" id="CHEBI:29105"/>
    </ligand>
</feature>
<feature type="binding site" evidence="16">
    <location>
        <position position="118"/>
    </location>
    <ligand>
        <name>ATP</name>
        <dbReference type="ChEBI" id="CHEBI:30616"/>
    </ligand>
</feature>
<dbReference type="UniPathway" id="UPA00053">
    <property type="reaction ID" value="UER00085"/>
</dbReference>
<feature type="binding site" evidence="16">
    <location>
        <position position="34"/>
    </location>
    <ligand>
        <name>substrate</name>
    </ligand>
</feature>
<evidence type="ECO:0000256" key="17">
    <source>
        <dbReference type="HAMAP-Rule" id="MF_00110"/>
    </source>
</evidence>
<dbReference type="Gene3D" id="3.40.50.1970">
    <property type="match status" value="1"/>
</dbReference>
<feature type="binding site" evidence="17">
    <location>
        <position position="307"/>
    </location>
    <ligand>
        <name>NAD(+)</name>
        <dbReference type="ChEBI" id="CHEBI:57540"/>
    </ligand>
</feature>
<evidence type="ECO:0000256" key="12">
    <source>
        <dbReference type="ARBA" id="ARBA00023141"/>
    </source>
</evidence>
<keyword evidence="9 16" id="KW-0418">Kinase</keyword>
<proteinExistence type="inferred from homology"/>
<dbReference type="InterPro" id="IPR056179">
    <property type="entry name" value="DHQS_C"/>
</dbReference>
<evidence type="ECO:0000256" key="11">
    <source>
        <dbReference type="ARBA" id="ARBA00023027"/>
    </source>
</evidence>
<dbReference type="GO" id="GO:0005737">
    <property type="term" value="C:cytoplasm"/>
    <property type="evidence" value="ECO:0007669"/>
    <property type="project" value="UniProtKB-SubCell"/>
</dbReference>
<feature type="binding site" evidence="17">
    <location>
        <position position="316"/>
    </location>
    <ligand>
        <name>NAD(+)</name>
        <dbReference type="ChEBI" id="CHEBI:57540"/>
    </ligand>
</feature>
<dbReference type="Pfam" id="PF24621">
    <property type="entry name" value="DHQS_C"/>
    <property type="match status" value="1"/>
</dbReference>
<feature type="binding site" evidence="17">
    <location>
        <begin position="334"/>
        <end position="337"/>
    </location>
    <ligand>
        <name>NAD(+)</name>
        <dbReference type="ChEBI" id="CHEBI:57540"/>
    </ligand>
</feature>
<keyword evidence="13 17" id="KW-0456">Lyase</keyword>
<evidence type="ECO:0000256" key="8">
    <source>
        <dbReference type="ARBA" id="ARBA00022741"/>
    </source>
</evidence>
<dbReference type="SUPFAM" id="SSF52540">
    <property type="entry name" value="P-loop containing nucleoside triphosphate hydrolases"/>
    <property type="match status" value="1"/>
</dbReference>
<dbReference type="RefSeq" id="WP_206661835.1">
    <property type="nucleotide sequence ID" value="NZ_JBHSLR010000009.1"/>
</dbReference>
<organism evidence="20 21">
    <name type="scientific">Arcanobacterium bovis</name>
    <dbReference type="NCBI Taxonomy" id="2529275"/>
    <lineage>
        <taxon>Bacteria</taxon>
        <taxon>Bacillati</taxon>
        <taxon>Actinomycetota</taxon>
        <taxon>Actinomycetes</taxon>
        <taxon>Actinomycetales</taxon>
        <taxon>Actinomycetaceae</taxon>
        <taxon>Arcanobacterium</taxon>
    </lineage>
</organism>
<comment type="subcellular location">
    <subcellularLocation>
        <location evidence="17">Cytoplasm</location>
    </subcellularLocation>
</comment>
<comment type="pathway">
    <text evidence="4 16">Metabolic intermediate biosynthesis; chorismate biosynthesis; chorismate from D-erythrose 4-phosphate and phosphoenolpyruvate: step 5/7.</text>
</comment>
<comment type="similarity">
    <text evidence="17">Belongs to the sugar phosphate cyclases superfamily. Dehydroquinate synthase family.</text>
</comment>
<dbReference type="GO" id="GO:0009073">
    <property type="term" value="P:aromatic amino acid family biosynthetic process"/>
    <property type="evidence" value="ECO:0007669"/>
    <property type="project" value="UniProtKB-KW"/>
</dbReference>
<keyword evidence="21" id="KW-1185">Reference proteome</keyword>